<proteinExistence type="predicted"/>
<gene>
    <name evidence="2" type="ORF">BDW59DRAFT_146720</name>
</gene>
<protein>
    <submittedName>
        <fullName evidence="2">Uncharacterized protein</fullName>
    </submittedName>
</protein>
<evidence type="ECO:0000256" key="1">
    <source>
        <dbReference type="SAM" id="MobiDB-lite"/>
    </source>
</evidence>
<feature type="compositionally biased region" description="Polar residues" evidence="1">
    <location>
        <begin position="123"/>
        <end position="136"/>
    </location>
</feature>
<reference evidence="2 3" key="1">
    <citation type="submission" date="2024-07" db="EMBL/GenBank/DDBJ databases">
        <title>Section-level genome sequencing and comparative genomics of Aspergillus sections Usti and Cavernicolus.</title>
        <authorList>
            <consortium name="Lawrence Berkeley National Laboratory"/>
            <person name="Nybo J.L."/>
            <person name="Vesth T.C."/>
            <person name="Theobald S."/>
            <person name="Frisvad J.C."/>
            <person name="Larsen T.O."/>
            <person name="Kjaerboelling I."/>
            <person name="Rothschild-Mancinelli K."/>
            <person name="Lyhne E.K."/>
            <person name="Kogle M.E."/>
            <person name="Barry K."/>
            <person name="Clum A."/>
            <person name="Na H."/>
            <person name="Ledsgaard L."/>
            <person name="Lin J."/>
            <person name="Lipzen A."/>
            <person name="Kuo A."/>
            <person name="Riley R."/>
            <person name="Mondo S."/>
            <person name="LaButti K."/>
            <person name="Haridas S."/>
            <person name="Pangalinan J."/>
            <person name="Salamov A.A."/>
            <person name="Simmons B.A."/>
            <person name="Magnuson J.K."/>
            <person name="Chen J."/>
            <person name="Drula E."/>
            <person name="Henrissat B."/>
            <person name="Wiebenga A."/>
            <person name="Lubbers R.J."/>
            <person name="Gomes A.C."/>
            <person name="Makela M.R."/>
            <person name="Stajich J."/>
            <person name="Grigoriev I.V."/>
            <person name="Mortensen U.H."/>
            <person name="De vries R.P."/>
            <person name="Baker S.E."/>
            <person name="Andersen M.R."/>
        </authorList>
    </citation>
    <scope>NUCLEOTIDE SEQUENCE [LARGE SCALE GENOMIC DNA]</scope>
    <source>
        <strain evidence="2 3">CBS 600.67</strain>
    </source>
</reference>
<sequence length="154" mass="16449">MLVSPMPHAWACCRLGHEALSLRPTRPVHQPNPCPVQTRQSWIVVSTIIPNIQRRRSQGEVLAAHPHPHLQLVPLCQSIPCLMQARSRISNAGRGEVGGASMSSTGLSEPANSLSDAARSRISDTQSRGQVSGASAFSTGLSASSIPWLTQARS</sequence>
<feature type="region of interest" description="Disordered" evidence="1">
    <location>
        <begin position="93"/>
        <end position="136"/>
    </location>
</feature>
<dbReference type="EMBL" id="JBFXLS010000039">
    <property type="protein sequence ID" value="KAL2825025.1"/>
    <property type="molecule type" value="Genomic_DNA"/>
</dbReference>
<keyword evidence="3" id="KW-1185">Reference proteome</keyword>
<accession>A0ABR4IBB2</accession>
<evidence type="ECO:0000313" key="3">
    <source>
        <dbReference type="Proteomes" id="UP001610335"/>
    </source>
</evidence>
<organism evidence="2 3">
    <name type="scientific">Aspergillus cavernicola</name>
    <dbReference type="NCBI Taxonomy" id="176166"/>
    <lineage>
        <taxon>Eukaryota</taxon>
        <taxon>Fungi</taxon>
        <taxon>Dikarya</taxon>
        <taxon>Ascomycota</taxon>
        <taxon>Pezizomycotina</taxon>
        <taxon>Eurotiomycetes</taxon>
        <taxon>Eurotiomycetidae</taxon>
        <taxon>Eurotiales</taxon>
        <taxon>Aspergillaceae</taxon>
        <taxon>Aspergillus</taxon>
        <taxon>Aspergillus subgen. Nidulantes</taxon>
    </lineage>
</organism>
<evidence type="ECO:0000313" key="2">
    <source>
        <dbReference type="EMBL" id="KAL2825025.1"/>
    </source>
</evidence>
<feature type="compositionally biased region" description="Polar residues" evidence="1">
    <location>
        <begin position="101"/>
        <end position="115"/>
    </location>
</feature>
<name>A0ABR4IBB2_9EURO</name>
<dbReference type="Proteomes" id="UP001610335">
    <property type="component" value="Unassembled WGS sequence"/>
</dbReference>
<comment type="caution">
    <text evidence="2">The sequence shown here is derived from an EMBL/GenBank/DDBJ whole genome shotgun (WGS) entry which is preliminary data.</text>
</comment>